<dbReference type="PROSITE" id="PS00059">
    <property type="entry name" value="ADH_ZINC"/>
    <property type="match status" value="1"/>
</dbReference>
<dbReference type="Pfam" id="PF08240">
    <property type="entry name" value="ADH_N"/>
    <property type="match status" value="1"/>
</dbReference>
<dbReference type="InterPro" id="IPR013149">
    <property type="entry name" value="ADH-like_C"/>
</dbReference>
<name>A0A1G4UBS1_9HYPH</name>
<dbReference type="InterPro" id="IPR002328">
    <property type="entry name" value="ADH_Zn_CS"/>
</dbReference>
<dbReference type="PANTHER" id="PTHR43161:SF26">
    <property type="entry name" value="GALACTITOL 1-PHOSPHATE 5-DEHYDROGENASE"/>
    <property type="match status" value="1"/>
</dbReference>
<proteinExistence type="inferred from homology"/>
<comment type="cofactor">
    <cofactor evidence="1 7">
        <name>Zn(2+)</name>
        <dbReference type="ChEBI" id="CHEBI:29105"/>
    </cofactor>
</comment>
<evidence type="ECO:0000313" key="10">
    <source>
        <dbReference type="Proteomes" id="UP000198889"/>
    </source>
</evidence>
<dbReference type="SUPFAM" id="SSF51735">
    <property type="entry name" value="NAD(P)-binding Rossmann-fold domains"/>
    <property type="match status" value="1"/>
</dbReference>
<dbReference type="InterPro" id="IPR020843">
    <property type="entry name" value="ER"/>
</dbReference>
<dbReference type="RefSeq" id="WP_091442642.1">
    <property type="nucleotide sequence ID" value="NZ_FMTP01000006.1"/>
</dbReference>
<dbReference type="GO" id="GO:0008270">
    <property type="term" value="F:zinc ion binding"/>
    <property type="evidence" value="ECO:0007669"/>
    <property type="project" value="InterPro"/>
</dbReference>
<dbReference type="CDD" id="cd08233">
    <property type="entry name" value="butanediol_DH_like"/>
    <property type="match status" value="1"/>
</dbReference>
<keyword evidence="4 7" id="KW-0862">Zinc</keyword>
<evidence type="ECO:0000256" key="4">
    <source>
        <dbReference type="ARBA" id="ARBA00022833"/>
    </source>
</evidence>
<evidence type="ECO:0000256" key="7">
    <source>
        <dbReference type="RuleBase" id="RU361277"/>
    </source>
</evidence>
<gene>
    <name evidence="9" type="ORF">SAMN05660859_3705</name>
</gene>
<reference evidence="10" key="1">
    <citation type="submission" date="2016-10" db="EMBL/GenBank/DDBJ databases">
        <authorList>
            <person name="Varghese N."/>
            <person name="Submissions S."/>
        </authorList>
    </citation>
    <scope>NUCLEOTIDE SEQUENCE [LARGE SCALE GENOMIC DNA]</scope>
    <source>
        <strain evidence="10">CGMCC 1.1761</strain>
    </source>
</reference>
<protein>
    <submittedName>
        <fullName evidence="9">(R,R)-butanediol dehydrogenase / meso-butanediol dehydrogenase / diacetyl reductase</fullName>
    </submittedName>
</protein>
<dbReference type="STRING" id="177413.SAMN05660859_3705"/>
<evidence type="ECO:0000313" key="9">
    <source>
        <dbReference type="EMBL" id="SCW91128.1"/>
    </source>
</evidence>
<dbReference type="InterPro" id="IPR036291">
    <property type="entry name" value="NAD(P)-bd_dom_sf"/>
</dbReference>
<accession>A0A1G4UBS1</accession>
<comment type="similarity">
    <text evidence="2 7">Belongs to the zinc-containing alcohol dehydrogenase family.</text>
</comment>
<dbReference type="Gene3D" id="3.90.180.10">
    <property type="entry name" value="Medium-chain alcohol dehydrogenases, catalytic domain"/>
    <property type="match status" value="1"/>
</dbReference>
<evidence type="ECO:0000259" key="8">
    <source>
        <dbReference type="SMART" id="SM00829"/>
    </source>
</evidence>
<feature type="domain" description="Enoyl reductase (ER)" evidence="8">
    <location>
        <begin position="8"/>
        <end position="354"/>
    </location>
</feature>
<dbReference type="PANTHER" id="PTHR43161">
    <property type="entry name" value="SORBITOL DEHYDROGENASE"/>
    <property type="match status" value="1"/>
</dbReference>
<dbReference type="GO" id="GO:0016616">
    <property type="term" value="F:oxidoreductase activity, acting on the CH-OH group of donors, NAD or NADP as acceptor"/>
    <property type="evidence" value="ECO:0007669"/>
    <property type="project" value="UniProtKB-ARBA"/>
</dbReference>
<evidence type="ECO:0000256" key="6">
    <source>
        <dbReference type="ARBA" id="ARBA00023027"/>
    </source>
</evidence>
<sequence>MKAARFHGKRDVRIEEVPEPDRARLGPRDVLVKNRFCGICGTDLHEYAAGPIFIPTAPHPYTGATLPQILGHEYGGTVVAIGAEVTNVSPGDRVSIQPLISPRDDHYGKRGLYQLSDKLGIVGLMWPWGGMAEYSVVNDYNVFAMPDSVSDAQAALIEPTAVAVYAAERGGVRPGSSVLVTGAGPIGQLQILAARAAGATTIFLSDTNDNRLKMARAVLPDVITLNPKTDKVVEAIRDQTEGHAGVDVALECVGAEAATATCIEAVRRQGVVVQVGLHVGKPAVDGFTLTFKDIDLRGSWCYSTLMWPRVAALIGSGLLPAEKVVTRRIKLDDVVAEGFEQLLSPAGTELKILIDLA</sequence>
<dbReference type="Pfam" id="PF00107">
    <property type="entry name" value="ADH_zinc_N"/>
    <property type="match status" value="1"/>
</dbReference>
<dbReference type="Proteomes" id="UP000198889">
    <property type="component" value="Unassembled WGS sequence"/>
</dbReference>
<keyword evidence="6" id="KW-0520">NAD</keyword>
<dbReference type="SMART" id="SM00829">
    <property type="entry name" value="PKS_ER"/>
    <property type="match status" value="1"/>
</dbReference>
<evidence type="ECO:0000256" key="2">
    <source>
        <dbReference type="ARBA" id="ARBA00008072"/>
    </source>
</evidence>
<evidence type="ECO:0000256" key="5">
    <source>
        <dbReference type="ARBA" id="ARBA00023002"/>
    </source>
</evidence>
<evidence type="ECO:0000256" key="1">
    <source>
        <dbReference type="ARBA" id="ARBA00001947"/>
    </source>
</evidence>
<keyword evidence="3 7" id="KW-0479">Metal-binding</keyword>
<dbReference type="EMBL" id="FMTP01000006">
    <property type="protein sequence ID" value="SCW91128.1"/>
    <property type="molecule type" value="Genomic_DNA"/>
</dbReference>
<dbReference type="SUPFAM" id="SSF50129">
    <property type="entry name" value="GroES-like"/>
    <property type="match status" value="1"/>
</dbReference>
<dbReference type="FunFam" id="3.40.50.720:FF:000068">
    <property type="entry name" value="Sorbitol dehydrogenase"/>
    <property type="match status" value="1"/>
</dbReference>
<dbReference type="InterPro" id="IPR013154">
    <property type="entry name" value="ADH-like_N"/>
</dbReference>
<keyword evidence="10" id="KW-1185">Reference proteome</keyword>
<dbReference type="Gene3D" id="3.40.50.720">
    <property type="entry name" value="NAD(P)-binding Rossmann-like Domain"/>
    <property type="match status" value="1"/>
</dbReference>
<dbReference type="InterPro" id="IPR011032">
    <property type="entry name" value="GroES-like_sf"/>
</dbReference>
<dbReference type="AlphaFoldDB" id="A0A1G4UBS1"/>
<evidence type="ECO:0000256" key="3">
    <source>
        <dbReference type="ARBA" id="ARBA00022723"/>
    </source>
</evidence>
<organism evidence="9 10">
    <name type="scientific">Ancylobacter rudongensis</name>
    <dbReference type="NCBI Taxonomy" id="177413"/>
    <lineage>
        <taxon>Bacteria</taxon>
        <taxon>Pseudomonadati</taxon>
        <taxon>Pseudomonadota</taxon>
        <taxon>Alphaproteobacteria</taxon>
        <taxon>Hyphomicrobiales</taxon>
        <taxon>Xanthobacteraceae</taxon>
        <taxon>Ancylobacter</taxon>
    </lineage>
</organism>
<keyword evidence="5" id="KW-0560">Oxidoreductase</keyword>